<keyword evidence="5 15" id="KW-0288">FMN</keyword>
<evidence type="ECO:0000256" key="6">
    <source>
        <dbReference type="ARBA" id="ARBA00022679"/>
    </source>
</evidence>
<comment type="pathway">
    <text evidence="2 15">Cofactor biosynthesis; FAD biosynthesis; FAD from FMN: step 1/1.</text>
</comment>
<dbReference type="FunFam" id="3.40.50.620:FF:000021">
    <property type="entry name" value="Riboflavin biosynthesis protein"/>
    <property type="match status" value="1"/>
</dbReference>
<dbReference type="Proteomes" id="UP000002964">
    <property type="component" value="Unassembled WGS sequence"/>
</dbReference>
<comment type="similarity">
    <text evidence="15">Belongs to the ribF family.</text>
</comment>
<keyword evidence="11 15" id="KW-0067">ATP-binding</keyword>
<dbReference type="GO" id="GO:0008531">
    <property type="term" value="F:riboflavin kinase activity"/>
    <property type="evidence" value="ECO:0007669"/>
    <property type="project" value="UniProtKB-UniRule"/>
</dbReference>
<comment type="function">
    <text evidence="1">Catalyzes the phosphorylation of riboflavin to FMN followed by the adenylation of FMN to FAD.</text>
</comment>
<keyword evidence="8 15" id="KW-0547">Nucleotide-binding</keyword>
<dbReference type="EC" id="2.7.1.26" evidence="15"/>
<dbReference type="InterPro" id="IPR014729">
    <property type="entry name" value="Rossmann-like_a/b/a_fold"/>
</dbReference>
<dbReference type="AlphaFoldDB" id="H8Z0W4"/>
<evidence type="ECO:0000256" key="1">
    <source>
        <dbReference type="ARBA" id="ARBA00002121"/>
    </source>
</evidence>
<protein>
    <recommendedName>
        <fullName evidence="15">Riboflavin biosynthesis protein</fullName>
    </recommendedName>
    <domain>
        <recommendedName>
            <fullName evidence="15">Riboflavin kinase</fullName>
            <ecNumber evidence="15">2.7.1.26</ecNumber>
        </recommendedName>
        <alternativeName>
            <fullName evidence="15">Flavokinase</fullName>
        </alternativeName>
    </domain>
    <domain>
        <recommendedName>
            <fullName evidence="15">FMN adenylyltransferase</fullName>
            <ecNumber evidence="15">2.7.7.2</ecNumber>
        </recommendedName>
        <alternativeName>
            <fullName evidence="15">FAD pyrophosphorylase</fullName>
        </alternativeName>
        <alternativeName>
            <fullName evidence="15">FAD synthase</fullName>
        </alternativeName>
    </domain>
</protein>
<evidence type="ECO:0000256" key="2">
    <source>
        <dbReference type="ARBA" id="ARBA00004726"/>
    </source>
</evidence>
<evidence type="ECO:0000256" key="15">
    <source>
        <dbReference type="PIRNR" id="PIRNR004491"/>
    </source>
</evidence>
<dbReference type="Gene3D" id="3.40.50.620">
    <property type="entry name" value="HUPs"/>
    <property type="match status" value="1"/>
</dbReference>
<dbReference type="InterPro" id="IPR002606">
    <property type="entry name" value="Riboflavin_kinase_bac"/>
</dbReference>
<keyword evidence="18" id="KW-1185">Reference proteome</keyword>
<dbReference type="STRING" id="631362.Thi970DRAFT_01552"/>
<dbReference type="EC" id="2.7.7.2" evidence="15"/>
<dbReference type="Gene3D" id="2.40.30.30">
    <property type="entry name" value="Riboflavin kinase-like"/>
    <property type="match status" value="1"/>
</dbReference>
<gene>
    <name evidence="17" type="ORF">Thi970DRAFT_01552</name>
</gene>
<comment type="catalytic activity">
    <reaction evidence="13 15">
        <text>riboflavin + ATP = FMN + ADP + H(+)</text>
        <dbReference type="Rhea" id="RHEA:14357"/>
        <dbReference type="ChEBI" id="CHEBI:15378"/>
        <dbReference type="ChEBI" id="CHEBI:30616"/>
        <dbReference type="ChEBI" id="CHEBI:57986"/>
        <dbReference type="ChEBI" id="CHEBI:58210"/>
        <dbReference type="ChEBI" id="CHEBI:456216"/>
        <dbReference type="EC" id="2.7.1.26"/>
    </reaction>
</comment>
<dbReference type="GO" id="GO:0009231">
    <property type="term" value="P:riboflavin biosynthetic process"/>
    <property type="evidence" value="ECO:0007669"/>
    <property type="project" value="InterPro"/>
</dbReference>
<reference evidence="17 18" key="2">
    <citation type="submission" date="2011-11" db="EMBL/GenBank/DDBJ databases">
        <authorList>
            <consortium name="US DOE Joint Genome Institute"/>
            <person name="Lucas S."/>
            <person name="Han J."/>
            <person name="Lapidus A."/>
            <person name="Cheng J.-F."/>
            <person name="Goodwin L."/>
            <person name="Pitluck S."/>
            <person name="Peters L."/>
            <person name="Ovchinnikova G."/>
            <person name="Zhang X."/>
            <person name="Detter J.C."/>
            <person name="Han C."/>
            <person name="Tapia R."/>
            <person name="Land M."/>
            <person name="Hauser L."/>
            <person name="Kyrpides N."/>
            <person name="Ivanova N."/>
            <person name="Pagani I."/>
            <person name="Vogl K."/>
            <person name="Liu Z."/>
            <person name="Overmann J."/>
            <person name="Frigaard N.-U."/>
            <person name="Bryant D."/>
            <person name="Woyke T."/>
        </authorList>
    </citation>
    <scope>NUCLEOTIDE SEQUENCE [LARGE SCALE GENOMIC DNA]</scope>
    <source>
        <strain evidence="17 18">970</strain>
    </source>
</reference>
<evidence type="ECO:0000313" key="18">
    <source>
        <dbReference type="Proteomes" id="UP000002964"/>
    </source>
</evidence>
<evidence type="ECO:0000256" key="13">
    <source>
        <dbReference type="ARBA" id="ARBA00047880"/>
    </source>
</evidence>
<dbReference type="CDD" id="cd02064">
    <property type="entry name" value="FAD_synthetase_N"/>
    <property type="match status" value="1"/>
</dbReference>
<name>H8Z0W4_9GAMM</name>
<dbReference type="PANTHER" id="PTHR22749">
    <property type="entry name" value="RIBOFLAVIN KINASE/FMN ADENYLYLTRANSFERASE"/>
    <property type="match status" value="1"/>
</dbReference>
<comment type="pathway">
    <text evidence="3 15">Cofactor biosynthesis; FMN biosynthesis; FMN from riboflavin (ATP route): step 1/1.</text>
</comment>
<dbReference type="SMART" id="SM00904">
    <property type="entry name" value="Flavokinase"/>
    <property type="match status" value="1"/>
</dbReference>
<dbReference type="HOGENOM" id="CLU_048437_0_1_6"/>
<feature type="domain" description="Riboflavin kinase" evidence="16">
    <location>
        <begin position="183"/>
        <end position="307"/>
    </location>
</feature>
<evidence type="ECO:0000313" key="17">
    <source>
        <dbReference type="EMBL" id="EIC21346.1"/>
    </source>
</evidence>
<dbReference type="InterPro" id="IPR023468">
    <property type="entry name" value="Riboflavin_kinase"/>
</dbReference>
<dbReference type="EMBL" id="JH603169">
    <property type="protein sequence ID" value="EIC21346.1"/>
    <property type="molecule type" value="Genomic_DNA"/>
</dbReference>
<keyword evidence="7 15" id="KW-0548">Nucleotidyltransferase</keyword>
<reference evidence="18" key="1">
    <citation type="submission" date="2011-06" db="EMBL/GenBank/DDBJ databases">
        <authorList>
            <consortium name="US DOE Joint Genome Institute (JGI-PGF)"/>
            <person name="Lucas S."/>
            <person name="Han J."/>
            <person name="Lapidus A."/>
            <person name="Cheng J.-F."/>
            <person name="Goodwin L."/>
            <person name="Pitluck S."/>
            <person name="Peters L."/>
            <person name="Land M.L."/>
            <person name="Hauser L."/>
            <person name="Vogl K."/>
            <person name="Liu Z."/>
            <person name="Overmann J."/>
            <person name="Frigaard N.-U."/>
            <person name="Bryant D.A."/>
            <person name="Woyke T.J."/>
        </authorList>
    </citation>
    <scope>NUCLEOTIDE SEQUENCE [LARGE SCALE GENOMIC DNA]</scope>
    <source>
        <strain evidence="18">970</strain>
    </source>
</reference>
<dbReference type="PANTHER" id="PTHR22749:SF6">
    <property type="entry name" value="RIBOFLAVIN KINASE"/>
    <property type="match status" value="1"/>
</dbReference>
<evidence type="ECO:0000256" key="8">
    <source>
        <dbReference type="ARBA" id="ARBA00022741"/>
    </source>
</evidence>
<evidence type="ECO:0000256" key="3">
    <source>
        <dbReference type="ARBA" id="ARBA00005201"/>
    </source>
</evidence>
<dbReference type="NCBIfam" id="TIGR00083">
    <property type="entry name" value="ribF"/>
    <property type="match status" value="1"/>
</dbReference>
<dbReference type="GO" id="GO:0003919">
    <property type="term" value="F:FMN adenylyltransferase activity"/>
    <property type="evidence" value="ECO:0007669"/>
    <property type="project" value="UniProtKB-UniRule"/>
</dbReference>
<dbReference type="InterPro" id="IPR023465">
    <property type="entry name" value="Riboflavin_kinase_dom_sf"/>
</dbReference>
<dbReference type="InterPro" id="IPR015865">
    <property type="entry name" value="Riboflavin_kinase_bac/euk"/>
</dbReference>
<organism evidence="17 18">
    <name type="scientific">Thiorhodovibrio frisius</name>
    <dbReference type="NCBI Taxonomy" id="631362"/>
    <lineage>
        <taxon>Bacteria</taxon>
        <taxon>Pseudomonadati</taxon>
        <taxon>Pseudomonadota</taxon>
        <taxon>Gammaproteobacteria</taxon>
        <taxon>Chromatiales</taxon>
        <taxon>Chromatiaceae</taxon>
        <taxon>Thiorhodovibrio</taxon>
    </lineage>
</organism>
<evidence type="ECO:0000256" key="10">
    <source>
        <dbReference type="ARBA" id="ARBA00022827"/>
    </source>
</evidence>
<dbReference type="UniPathway" id="UPA00277">
    <property type="reaction ID" value="UER00407"/>
</dbReference>
<dbReference type="eggNOG" id="COG0196">
    <property type="taxonomic scope" value="Bacteria"/>
</dbReference>
<dbReference type="NCBIfam" id="NF004159">
    <property type="entry name" value="PRK05627.1-2"/>
    <property type="match status" value="1"/>
</dbReference>
<dbReference type="Pfam" id="PF01687">
    <property type="entry name" value="Flavokinase"/>
    <property type="match status" value="1"/>
</dbReference>
<dbReference type="SUPFAM" id="SSF82114">
    <property type="entry name" value="Riboflavin kinase-like"/>
    <property type="match status" value="1"/>
</dbReference>
<proteinExistence type="inferred from homology"/>
<dbReference type="NCBIfam" id="NF004163">
    <property type="entry name" value="PRK05627.1-6"/>
    <property type="match status" value="1"/>
</dbReference>
<keyword evidence="6 15" id="KW-0808">Transferase</keyword>
<dbReference type="UniPathway" id="UPA00276">
    <property type="reaction ID" value="UER00406"/>
</dbReference>
<dbReference type="RefSeq" id="WP_009147931.1">
    <property type="nucleotide sequence ID" value="NZ_CP121471.1"/>
</dbReference>
<dbReference type="OrthoDB" id="9803667at2"/>
<evidence type="ECO:0000256" key="9">
    <source>
        <dbReference type="ARBA" id="ARBA00022777"/>
    </source>
</evidence>
<comment type="catalytic activity">
    <reaction evidence="14 15">
        <text>FMN + ATP + H(+) = FAD + diphosphate</text>
        <dbReference type="Rhea" id="RHEA:17237"/>
        <dbReference type="ChEBI" id="CHEBI:15378"/>
        <dbReference type="ChEBI" id="CHEBI:30616"/>
        <dbReference type="ChEBI" id="CHEBI:33019"/>
        <dbReference type="ChEBI" id="CHEBI:57692"/>
        <dbReference type="ChEBI" id="CHEBI:58210"/>
        <dbReference type="EC" id="2.7.7.2"/>
    </reaction>
</comment>
<dbReference type="InterPro" id="IPR015864">
    <property type="entry name" value="FAD_synthase"/>
</dbReference>
<evidence type="ECO:0000256" key="4">
    <source>
        <dbReference type="ARBA" id="ARBA00022630"/>
    </source>
</evidence>
<dbReference type="GO" id="GO:0009398">
    <property type="term" value="P:FMN biosynthetic process"/>
    <property type="evidence" value="ECO:0007669"/>
    <property type="project" value="UniProtKB-UniRule"/>
</dbReference>
<evidence type="ECO:0000256" key="5">
    <source>
        <dbReference type="ARBA" id="ARBA00022643"/>
    </source>
</evidence>
<dbReference type="GO" id="GO:0006747">
    <property type="term" value="P:FAD biosynthetic process"/>
    <property type="evidence" value="ECO:0007669"/>
    <property type="project" value="UniProtKB-UniRule"/>
</dbReference>
<keyword evidence="9 15" id="KW-0418">Kinase</keyword>
<dbReference type="NCBIfam" id="NF004160">
    <property type="entry name" value="PRK05627.1-3"/>
    <property type="match status" value="1"/>
</dbReference>
<dbReference type="GO" id="GO:0005524">
    <property type="term" value="F:ATP binding"/>
    <property type="evidence" value="ECO:0007669"/>
    <property type="project" value="UniProtKB-UniRule"/>
</dbReference>
<accession>H8Z0W4</accession>
<dbReference type="Pfam" id="PF06574">
    <property type="entry name" value="FAD_syn"/>
    <property type="match status" value="1"/>
</dbReference>
<evidence type="ECO:0000259" key="16">
    <source>
        <dbReference type="SMART" id="SM00904"/>
    </source>
</evidence>
<keyword evidence="12" id="KW-0511">Multifunctional enzyme</keyword>
<keyword evidence="10 15" id="KW-0274">FAD</keyword>
<evidence type="ECO:0000256" key="11">
    <source>
        <dbReference type="ARBA" id="ARBA00022840"/>
    </source>
</evidence>
<dbReference type="SUPFAM" id="SSF52374">
    <property type="entry name" value="Nucleotidylyl transferase"/>
    <property type="match status" value="1"/>
</dbReference>
<evidence type="ECO:0000256" key="12">
    <source>
        <dbReference type="ARBA" id="ARBA00023268"/>
    </source>
</evidence>
<evidence type="ECO:0000256" key="14">
    <source>
        <dbReference type="ARBA" id="ARBA00049494"/>
    </source>
</evidence>
<sequence length="308" mass="34233">MRLIRGLYNLRASDRGCVATIGNFDGVHLGHRAVFRRLIDLARIHQVPATVITFEPQPMEFFAPKQAPARLTRLREKARVMAEDGIEQLMVLRFDHSLASLDPEVFVSRLLVAGLGVRYLLVGDDFRFGHQRAGDYQLLCDCGQRNGFEVANLATVRDGDERISSTRVRAALAAGELTLARRLLGRPYCLHGRVAHGERRGRELGFPTANIHLHRHATPLSGVYAVLVHGLAQGALPGVANVGIRPTVAGTVVRLEVHLFDFAQDIYGAHLRVEFRTWLRPEQKFSSLAALREQITRDSAAARAVFVQ</sequence>
<dbReference type="PIRSF" id="PIRSF004491">
    <property type="entry name" value="FAD_Synth"/>
    <property type="match status" value="1"/>
</dbReference>
<evidence type="ECO:0000256" key="7">
    <source>
        <dbReference type="ARBA" id="ARBA00022695"/>
    </source>
</evidence>
<keyword evidence="4 15" id="KW-0285">Flavoprotein</keyword>